<organism evidence="1 2">
    <name type="scientific">Micromonospora echinospora</name>
    <name type="common">Micromonospora purpurea</name>
    <dbReference type="NCBI Taxonomy" id="1877"/>
    <lineage>
        <taxon>Bacteria</taxon>
        <taxon>Bacillati</taxon>
        <taxon>Actinomycetota</taxon>
        <taxon>Actinomycetes</taxon>
        <taxon>Micromonosporales</taxon>
        <taxon>Micromonosporaceae</taxon>
        <taxon>Micromonospora</taxon>
    </lineage>
</organism>
<evidence type="ECO:0008006" key="3">
    <source>
        <dbReference type="Google" id="ProtNLM"/>
    </source>
</evidence>
<sequence>MSDPQAAGRLLAKLVVELRERGGAPAATLAGIALLAQRLHRRPLAAGLTRVALGAGPAADDRTAWLLHRLARECLGDEPDDPRLVAAAHRNAVAALRAQYRSDLEAGNVDLINGAGGVGMRLWDVADDELRGSMAASLADVARRIAAQRSNGLYHGRPGNLLLRRMLADVADEQAAATTVVGDLLRLTPAALDTGELGVGGVTLCSGLPGTAVALGPDVDAALAVSVTQAPVTTPTLARLATLVADPASDETLCHGLAGVALAARLAPLWAGLVPDDLRVRLTARLVAYLDRTDDGGLNAVFGMPLAHALLSGPLGVALALVEATEPTPPWWGAVLSLGDGTATVVGARG</sequence>
<protein>
    <recommendedName>
        <fullName evidence="3">Lanthionine synthetase C-like protein</fullName>
    </recommendedName>
</protein>
<dbReference type="GeneID" id="300290885"/>
<evidence type="ECO:0000313" key="2">
    <source>
        <dbReference type="Proteomes" id="UP000618986"/>
    </source>
</evidence>
<dbReference type="SUPFAM" id="SSF158745">
    <property type="entry name" value="LanC-like"/>
    <property type="match status" value="1"/>
</dbReference>
<dbReference type="Gene3D" id="1.50.10.20">
    <property type="match status" value="1"/>
</dbReference>
<dbReference type="EMBL" id="JACHJC010000001">
    <property type="protein sequence ID" value="MBB5110441.1"/>
    <property type="molecule type" value="Genomic_DNA"/>
</dbReference>
<dbReference type="Proteomes" id="UP000618986">
    <property type="component" value="Unassembled WGS sequence"/>
</dbReference>
<keyword evidence="2" id="KW-1185">Reference proteome</keyword>
<accession>A0ABR6M4Y4</accession>
<proteinExistence type="predicted"/>
<gene>
    <name evidence="1" type="ORF">FHU28_000280</name>
</gene>
<evidence type="ECO:0000313" key="1">
    <source>
        <dbReference type="EMBL" id="MBB5110441.1"/>
    </source>
</evidence>
<name>A0ABR6M4Y4_MICEC</name>
<reference evidence="1 2" key="1">
    <citation type="submission" date="2020-08" db="EMBL/GenBank/DDBJ databases">
        <title>Sequencing the genomes of 1000 actinobacteria strains.</title>
        <authorList>
            <person name="Klenk H.-P."/>
        </authorList>
    </citation>
    <scope>NUCLEOTIDE SEQUENCE [LARGE SCALE GENOMIC DNA]</scope>
    <source>
        <strain evidence="1 2">DSM 43036</strain>
    </source>
</reference>
<comment type="caution">
    <text evidence="1">The sequence shown here is derived from an EMBL/GenBank/DDBJ whole genome shotgun (WGS) entry which is preliminary data.</text>
</comment>
<dbReference type="RefSeq" id="WP_184680078.1">
    <property type="nucleotide sequence ID" value="NZ_JACHJC010000001.1"/>
</dbReference>